<proteinExistence type="predicted"/>
<comment type="function">
    <text evidence="2">Catalyzes the formation of N(7)-methylguanine at position 46 (m7G46) in tRNA.</text>
</comment>
<evidence type="ECO:0000256" key="2">
    <source>
        <dbReference type="ARBA" id="ARBA00003015"/>
    </source>
</evidence>
<reference evidence="9" key="1">
    <citation type="submission" date="2016-10" db="EMBL/GenBank/DDBJ databases">
        <authorList>
            <person name="Varghese N."/>
            <person name="Submissions S."/>
        </authorList>
    </citation>
    <scope>NUCLEOTIDE SEQUENCE [LARGE SCALE GENOMIC DNA]</scope>
    <source>
        <strain evidence="9">CGMCC 1.6494</strain>
    </source>
</reference>
<sequence>MQQPSRPVISNQPGPHHDLARRVSRGLAHPLRKPIAAHTQRAFELAAEWRESQSPRLILDAGCGVGLSTRRLAAQFPEHAVIGVDRSNDRLTRVHGELPPNARLVRADLVDFWRLAHLAGWAPERHYLLYPNPYPKASHLKMRWHGHPVFPTLLALGGLIELRSNWQLYVEEFALAVAQVTGQQADLGEWVPNGEYLTPFEAKYHQSGQTLWRLCVTLEST</sequence>
<protein>
    <recommendedName>
        <fullName evidence="3">tRNA (guanine(46)-N(7))-methyltransferase</fullName>
        <ecNumber evidence="3">2.1.1.33</ecNumber>
    </recommendedName>
</protein>
<dbReference type="AlphaFoldDB" id="A0A1H0EKN1"/>
<dbReference type="Pfam" id="PF02390">
    <property type="entry name" value="Methyltransf_4"/>
    <property type="match status" value="1"/>
</dbReference>
<evidence type="ECO:0000313" key="8">
    <source>
        <dbReference type="EMBL" id="SDN82922.1"/>
    </source>
</evidence>
<comment type="catalytic activity">
    <reaction evidence="1">
        <text>guanosine(46) in tRNA + S-adenosyl-L-methionine = N(7)-methylguanosine(46) in tRNA + S-adenosyl-L-homocysteine</text>
        <dbReference type="Rhea" id="RHEA:42708"/>
        <dbReference type="Rhea" id="RHEA-COMP:10188"/>
        <dbReference type="Rhea" id="RHEA-COMP:10189"/>
        <dbReference type="ChEBI" id="CHEBI:57856"/>
        <dbReference type="ChEBI" id="CHEBI:59789"/>
        <dbReference type="ChEBI" id="CHEBI:74269"/>
        <dbReference type="ChEBI" id="CHEBI:74480"/>
        <dbReference type="EC" id="2.1.1.33"/>
    </reaction>
</comment>
<dbReference type="EC" id="2.1.1.33" evidence="3"/>
<keyword evidence="5" id="KW-0808">Transferase</keyword>
<evidence type="ECO:0000256" key="5">
    <source>
        <dbReference type="ARBA" id="ARBA00022679"/>
    </source>
</evidence>
<evidence type="ECO:0000256" key="3">
    <source>
        <dbReference type="ARBA" id="ARBA00011977"/>
    </source>
</evidence>
<evidence type="ECO:0000256" key="4">
    <source>
        <dbReference type="ARBA" id="ARBA00022603"/>
    </source>
</evidence>
<dbReference type="GO" id="GO:0008176">
    <property type="term" value="F:tRNA (guanine(46)-N7)-methyltransferase activity"/>
    <property type="evidence" value="ECO:0007669"/>
    <property type="project" value="UniProtKB-EC"/>
</dbReference>
<keyword evidence="6" id="KW-0949">S-adenosyl-L-methionine</keyword>
<dbReference type="PROSITE" id="PS51625">
    <property type="entry name" value="SAM_MT_TRMB"/>
    <property type="match status" value="1"/>
</dbReference>
<keyword evidence="7" id="KW-0819">tRNA processing</keyword>
<dbReference type="SUPFAM" id="SSF53335">
    <property type="entry name" value="S-adenosyl-L-methionine-dependent methyltransferases"/>
    <property type="match status" value="1"/>
</dbReference>
<evidence type="ECO:0000256" key="6">
    <source>
        <dbReference type="ARBA" id="ARBA00022691"/>
    </source>
</evidence>
<name>A0A1H0EKN1_9GAMM</name>
<keyword evidence="4 8" id="KW-0489">Methyltransferase</keyword>
<organism evidence="8 9">
    <name type="scientific">Vreelandella arcis</name>
    <dbReference type="NCBI Taxonomy" id="416873"/>
    <lineage>
        <taxon>Bacteria</taxon>
        <taxon>Pseudomonadati</taxon>
        <taxon>Pseudomonadota</taxon>
        <taxon>Gammaproteobacteria</taxon>
        <taxon>Oceanospirillales</taxon>
        <taxon>Halomonadaceae</taxon>
        <taxon>Vreelandella</taxon>
    </lineage>
</organism>
<evidence type="ECO:0000256" key="1">
    <source>
        <dbReference type="ARBA" id="ARBA00000142"/>
    </source>
</evidence>
<evidence type="ECO:0000313" key="9">
    <source>
        <dbReference type="Proteomes" id="UP000199677"/>
    </source>
</evidence>
<dbReference type="OrthoDB" id="9809889at2"/>
<dbReference type="Gene3D" id="3.40.50.150">
    <property type="entry name" value="Vaccinia Virus protein VP39"/>
    <property type="match status" value="1"/>
</dbReference>
<dbReference type="InterPro" id="IPR003358">
    <property type="entry name" value="tRNA_(Gua-N-7)_MeTrfase_Trmb"/>
</dbReference>
<dbReference type="EMBL" id="FNII01000008">
    <property type="protein sequence ID" value="SDN82922.1"/>
    <property type="molecule type" value="Genomic_DNA"/>
</dbReference>
<dbReference type="RefSeq" id="WP_089706695.1">
    <property type="nucleotide sequence ID" value="NZ_FNII01000008.1"/>
</dbReference>
<dbReference type="STRING" id="416873.SAMN04487951_108190"/>
<keyword evidence="9" id="KW-1185">Reference proteome</keyword>
<evidence type="ECO:0000256" key="7">
    <source>
        <dbReference type="ARBA" id="ARBA00022694"/>
    </source>
</evidence>
<gene>
    <name evidence="8" type="ORF">SAMN04487951_108190</name>
</gene>
<dbReference type="CDD" id="cd02440">
    <property type="entry name" value="AdoMet_MTases"/>
    <property type="match status" value="1"/>
</dbReference>
<dbReference type="Proteomes" id="UP000199677">
    <property type="component" value="Unassembled WGS sequence"/>
</dbReference>
<dbReference type="InterPro" id="IPR029063">
    <property type="entry name" value="SAM-dependent_MTases_sf"/>
</dbReference>
<accession>A0A1H0EKN1</accession>